<keyword evidence="2" id="KW-1185">Reference proteome</keyword>
<proteinExistence type="predicted"/>
<comment type="caution">
    <text evidence="1">The sequence shown here is derived from an EMBL/GenBank/DDBJ whole genome shotgun (WGS) entry which is preliminary data.</text>
</comment>
<dbReference type="Proteomes" id="UP000485058">
    <property type="component" value="Unassembled WGS sequence"/>
</dbReference>
<reference evidence="1 2" key="1">
    <citation type="submission" date="2020-02" db="EMBL/GenBank/DDBJ databases">
        <title>Draft genome sequence of Haematococcus lacustris strain NIES-144.</title>
        <authorList>
            <person name="Morimoto D."/>
            <person name="Nakagawa S."/>
            <person name="Yoshida T."/>
            <person name="Sawayama S."/>
        </authorList>
    </citation>
    <scope>NUCLEOTIDE SEQUENCE [LARGE SCALE GENOMIC DNA]</scope>
    <source>
        <strain evidence="1 2">NIES-144</strain>
    </source>
</reference>
<organism evidence="1 2">
    <name type="scientific">Haematococcus lacustris</name>
    <name type="common">Green alga</name>
    <name type="synonym">Haematococcus pluvialis</name>
    <dbReference type="NCBI Taxonomy" id="44745"/>
    <lineage>
        <taxon>Eukaryota</taxon>
        <taxon>Viridiplantae</taxon>
        <taxon>Chlorophyta</taxon>
        <taxon>core chlorophytes</taxon>
        <taxon>Chlorophyceae</taxon>
        <taxon>CS clade</taxon>
        <taxon>Chlamydomonadales</taxon>
        <taxon>Haematococcaceae</taxon>
        <taxon>Haematococcus</taxon>
    </lineage>
</organism>
<dbReference type="EMBL" id="BLLF01004542">
    <property type="protein sequence ID" value="GFH29817.1"/>
    <property type="molecule type" value="Genomic_DNA"/>
</dbReference>
<gene>
    <name evidence="1" type="ORF">HaLaN_28545</name>
</gene>
<protein>
    <submittedName>
        <fullName evidence="1">Uncharacterized protein</fullName>
    </submittedName>
</protein>
<evidence type="ECO:0000313" key="1">
    <source>
        <dbReference type="EMBL" id="GFH29817.1"/>
    </source>
</evidence>
<name>A0A6A0ADA3_HAELA</name>
<accession>A0A6A0ADA3</accession>
<evidence type="ECO:0000313" key="2">
    <source>
        <dbReference type="Proteomes" id="UP000485058"/>
    </source>
</evidence>
<dbReference type="AlphaFoldDB" id="A0A6A0ADA3"/>
<sequence length="63" mass="7196">MRGNRVTQSLDKRRPLGCLPPSAWRGCWRCMKPKALTTRCHDDSVLVSHERRCHDGSAMLSQC</sequence>